<protein>
    <recommendedName>
        <fullName evidence="3">MarR family transcriptional regulator</fullName>
    </recommendedName>
</protein>
<gene>
    <name evidence="1" type="ORF">ERS852523_04413</name>
</gene>
<dbReference type="AlphaFoldDB" id="A0A174UGX5"/>
<sequence>MNYQLELKQIVDFPRCRIYREFIQTLMKDRSIRTNGGSCLFYFLILCSYANYSSSYRNIEHLTYKVVPGEWICSLKELQIHFRQKFQHQVISILDTLVEQNLLTYSLHEKNKIIQYKIKDWPKDNTALSYNYPCKKDIGFFFFPIADVHKLIGLGKCSEMDALLDLWIHAVYNDPSVQGSDAGPVVYFRNQTGNPLFSYQELARRWKQSKSSVSRLLKKLEDTDMITLISYSGKHGSMVYLRNYLSVMFNISDVMIDKEEIAMKMQLPIHITEDTLPDKNNSECVSESITDEQIIVSQEGSCVPESHIKVIVRKVAEILEIQGISCCRCPKTKYILSPLSACKDSIYLYSLRIICPWGKAAYQFELKLKPENHAVTNVPGHTPPLQHTLPAFAEIPEVLLKGGVV</sequence>
<evidence type="ECO:0008006" key="3">
    <source>
        <dbReference type="Google" id="ProtNLM"/>
    </source>
</evidence>
<dbReference type="InterPro" id="IPR036390">
    <property type="entry name" value="WH_DNA-bd_sf"/>
</dbReference>
<dbReference type="OrthoDB" id="1855849at2"/>
<accession>A0A174UGX5</accession>
<proteinExistence type="predicted"/>
<dbReference type="GeneID" id="97505858"/>
<name>A0A174UGX5_9FIRM</name>
<dbReference type="EMBL" id="CZAW01000117">
    <property type="protein sequence ID" value="CUQ21603.1"/>
    <property type="molecule type" value="Genomic_DNA"/>
</dbReference>
<dbReference type="Proteomes" id="UP000095712">
    <property type="component" value="Unassembled WGS sequence"/>
</dbReference>
<dbReference type="SUPFAM" id="SSF46785">
    <property type="entry name" value="Winged helix' DNA-binding domain"/>
    <property type="match status" value="1"/>
</dbReference>
<dbReference type="RefSeq" id="WP_055154206.1">
    <property type="nucleotide sequence ID" value="NZ_AP031426.1"/>
</dbReference>
<reference evidence="1 2" key="1">
    <citation type="submission" date="2015-09" db="EMBL/GenBank/DDBJ databases">
        <authorList>
            <consortium name="Pathogen Informatics"/>
        </authorList>
    </citation>
    <scope>NUCLEOTIDE SEQUENCE [LARGE SCALE GENOMIC DNA]</scope>
    <source>
        <strain evidence="1 2">2789STDY5834911</strain>
    </source>
</reference>
<evidence type="ECO:0000313" key="2">
    <source>
        <dbReference type="Proteomes" id="UP000095712"/>
    </source>
</evidence>
<organism evidence="1 2">
    <name type="scientific">Blautia wexlerae</name>
    <dbReference type="NCBI Taxonomy" id="418240"/>
    <lineage>
        <taxon>Bacteria</taxon>
        <taxon>Bacillati</taxon>
        <taxon>Bacillota</taxon>
        <taxon>Clostridia</taxon>
        <taxon>Lachnospirales</taxon>
        <taxon>Lachnospiraceae</taxon>
        <taxon>Blautia</taxon>
    </lineage>
</organism>
<evidence type="ECO:0000313" key="1">
    <source>
        <dbReference type="EMBL" id="CUQ21603.1"/>
    </source>
</evidence>